<dbReference type="InterPro" id="IPR010767">
    <property type="entry name" value="Phage_CGC-2007_Cje0229"/>
</dbReference>
<comment type="caution">
    <text evidence="2">The sequence shown here is derived from an EMBL/GenBank/DDBJ whole genome shotgun (WGS) entry which is preliminary data.</text>
</comment>
<sequence length="279" mass="30751">MSGCAPIGTSPEEFDTRQVLAARHCEGPSPDGCVFVNSPVKLEQQKVNIPSRIAPFYPTAERLEFIDLNRRRWIAPQRTLTDGASIPWIFVPIVGSPTSQEFVNAAAVHDAYCGIGNEFLDEYHSAPWQDVHRMFYDALRVGGTPEHRAKVMFAAVYLGGPRWNNPGRNLDFVPDAYLRQALLDTMAFIDAKNPTLPELIDFIEGLEKKLIETWTPPNEDDDTGPRRTVDKDVPDPETPDTGGEGGGSQQGNEGDDGFSEGSYGKDQFPSEPVVVVTDS</sequence>
<gene>
    <name evidence="2" type="ORF">EDD52_11017</name>
</gene>
<dbReference type="EMBL" id="SLZU01000010">
    <property type="protein sequence ID" value="TCS61844.1"/>
    <property type="molecule type" value="Genomic_DNA"/>
</dbReference>
<evidence type="ECO:0000313" key="2">
    <source>
        <dbReference type="EMBL" id="TCS61844.1"/>
    </source>
</evidence>
<organism evidence="2 3">
    <name type="scientific">Primorskyibacter sedentarius</name>
    <dbReference type="NCBI Taxonomy" id="745311"/>
    <lineage>
        <taxon>Bacteria</taxon>
        <taxon>Pseudomonadati</taxon>
        <taxon>Pseudomonadota</taxon>
        <taxon>Alphaproteobacteria</taxon>
        <taxon>Rhodobacterales</taxon>
        <taxon>Roseobacteraceae</taxon>
        <taxon>Primorskyibacter</taxon>
    </lineage>
</organism>
<evidence type="ECO:0000313" key="3">
    <source>
        <dbReference type="Proteomes" id="UP000295696"/>
    </source>
</evidence>
<name>A0A4R3J8M5_9RHOB</name>
<reference evidence="2 3" key="1">
    <citation type="submission" date="2019-03" db="EMBL/GenBank/DDBJ databases">
        <title>Genomic Encyclopedia of Type Strains, Phase IV (KMG-IV): sequencing the most valuable type-strain genomes for metagenomic binning, comparative biology and taxonomic classification.</title>
        <authorList>
            <person name="Goeker M."/>
        </authorList>
    </citation>
    <scope>NUCLEOTIDE SEQUENCE [LARGE SCALE GENOMIC DNA]</scope>
    <source>
        <strain evidence="2 3">DSM 104836</strain>
    </source>
</reference>
<proteinExistence type="predicted"/>
<dbReference type="Pfam" id="PF07087">
    <property type="entry name" value="DUF1353"/>
    <property type="match status" value="1"/>
</dbReference>
<keyword evidence="3" id="KW-1185">Reference proteome</keyword>
<evidence type="ECO:0000256" key="1">
    <source>
        <dbReference type="SAM" id="MobiDB-lite"/>
    </source>
</evidence>
<dbReference type="AlphaFoldDB" id="A0A4R3J8M5"/>
<accession>A0A4R3J8M5</accession>
<feature type="compositionally biased region" description="Basic and acidic residues" evidence="1">
    <location>
        <begin position="223"/>
        <end position="234"/>
    </location>
</feature>
<feature type="region of interest" description="Disordered" evidence="1">
    <location>
        <begin position="213"/>
        <end position="279"/>
    </location>
</feature>
<protein>
    <submittedName>
        <fullName evidence="2">Uncharacterized protein DUF1353</fullName>
    </submittedName>
</protein>
<dbReference type="Proteomes" id="UP000295696">
    <property type="component" value="Unassembled WGS sequence"/>
</dbReference>